<dbReference type="GO" id="GO:0003723">
    <property type="term" value="F:RNA binding"/>
    <property type="evidence" value="ECO:0007669"/>
    <property type="project" value="UniProtKB-KW"/>
</dbReference>
<dbReference type="AlphaFoldDB" id="G0NTQ3"/>
<dbReference type="EC" id="3.6.1.-" evidence="1"/>
<keyword evidence="3" id="KW-1185">Reference proteome</keyword>
<organism evidence="3">
    <name type="scientific">Caenorhabditis brenneri</name>
    <name type="common">Nematode worm</name>
    <dbReference type="NCBI Taxonomy" id="135651"/>
    <lineage>
        <taxon>Eukaryota</taxon>
        <taxon>Metazoa</taxon>
        <taxon>Ecdysozoa</taxon>
        <taxon>Nematoda</taxon>
        <taxon>Chromadorea</taxon>
        <taxon>Rhabditida</taxon>
        <taxon>Rhabditina</taxon>
        <taxon>Rhabditomorpha</taxon>
        <taxon>Rhabditoidea</taxon>
        <taxon>Rhabditidae</taxon>
        <taxon>Peloderinae</taxon>
        <taxon>Caenorhabditis</taxon>
    </lineage>
</organism>
<proteinExistence type="inferred from homology"/>
<comment type="subcellular location">
    <subcellularLocation>
        <location evidence="1">Nucleus</location>
    </subcellularLocation>
</comment>
<dbReference type="GO" id="GO:0046872">
    <property type="term" value="F:metal ion binding"/>
    <property type="evidence" value="ECO:0007669"/>
    <property type="project" value="UniProtKB-KW"/>
</dbReference>
<evidence type="ECO:0000256" key="1">
    <source>
        <dbReference type="RuleBase" id="RU367113"/>
    </source>
</evidence>
<dbReference type="GO" id="GO:0000956">
    <property type="term" value="P:nuclear-transcribed mRNA catabolic process"/>
    <property type="evidence" value="ECO:0007669"/>
    <property type="project" value="TreeGrafter"/>
</dbReference>
<dbReference type="eggNOG" id="ENOG502TJIE">
    <property type="taxonomic scope" value="Eukaryota"/>
</dbReference>
<keyword evidence="1" id="KW-0547">Nucleotide-binding</keyword>
<dbReference type="GO" id="GO:0034353">
    <property type="term" value="F:mRNA 5'-diphosphatase activity"/>
    <property type="evidence" value="ECO:0007669"/>
    <property type="project" value="TreeGrafter"/>
</dbReference>
<dbReference type="GO" id="GO:0004518">
    <property type="term" value="F:nuclease activity"/>
    <property type="evidence" value="ECO:0007669"/>
    <property type="project" value="UniProtKB-KW"/>
</dbReference>
<name>G0NTQ3_CAEBE</name>
<keyword evidence="1" id="KW-0539">Nucleus</keyword>
<dbReference type="OrthoDB" id="5872150at2759"/>
<keyword evidence="1" id="KW-0540">Nuclease</keyword>
<dbReference type="STRING" id="135651.G0NTQ3"/>
<sequence>MEKAAEIKVETIGYFHAHSNTSATPDLLPQKLNSNKQFFEDPDLPVPFIDLKQHVPKIMEFRETCLSSLLDYIRQKGYPDGNKPDFVTDRYLLKSIVAPEESTIAQVIRMDGVYYIHCLDEEPVGNNGYRWVFKHILTRSSVDDDLDSEPVIRKGVFKAVVPIGDDGEEKFTVVYSGKVDAIDDNNQHYEIKVASGGADPYFWENTSYRLYWQALLGDVQNIIIGARTGKLKGDPKTRFPLNYPPFSIYQIQKFDQEEFLKKAKSTLKNRPFKRQFEDGTKDLQDFLELVKSTVKEDGNGFVFSRTRENPEWKIKKDDDAVAEFRGAILKNIDSE</sequence>
<keyword evidence="1" id="KW-0694">RNA-binding</keyword>
<dbReference type="GO" id="GO:0110155">
    <property type="term" value="P:NAD-cap decapping"/>
    <property type="evidence" value="ECO:0007669"/>
    <property type="project" value="TreeGrafter"/>
</dbReference>
<dbReference type="EMBL" id="GL379945">
    <property type="protein sequence ID" value="EGT37313.1"/>
    <property type="molecule type" value="Genomic_DNA"/>
</dbReference>
<dbReference type="PANTHER" id="PTHR12395:SF12">
    <property type="entry name" value="DECAPPING NUCLEASE"/>
    <property type="match status" value="1"/>
</dbReference>
<dbReference type="InParanoid" id="G0NTQ3"/>
<protein>
    <recommendedName>
        <fullName evidence="1">Decapping nuclease</fullName>
        <ecNumber evidence="1">3.6.1.-</ecNumber>
    </recommendedName>
</protein>
<dbReference type="GO" id="GO:0005829">
    <property type="term" value="C:cytosol"/>
    <property type="evidence" value="ECO:0007669"/>
    <property type="project" value="TreeGrafter"/>
</dbReference>
<keyword evidence="1" id="KW-0378">Hydrolase</keyword>
<dbReference type="Proteomes" id="UP000008068">
    <property type="component" value="Unassembled WGS sequence"/>
</dbReference>
<evidence type="ECO:0000313" key="2">
    <source>
        <dbReference type="EMBL" id="EGT37313.1"/>
    </source>
</evidence>
<dbReference type="HOGENOM" id="CLU_046467_0_0_1"/>
<evidence type="ECO:0000313" key="3">
    <source>
        <dbReference type="Proteomes" id="UP000008068"/>
    </source>
</evidence>
<comment type="cofactor">
    <cofactor evidence="1">
        <name>a divalent metal cation</name>
        <dbReference type="ChEBI" id="CHEBI:60240"/>
    </cofactor>
</comment>
<dbReference type="PANTHER" id="PTHR12395">
    <property type="entry name" value="DOM-3 RELATED"/>
    <property type="match status" value="1"/>
</dbReference>
<dbReference type="InterPro" id="IPR039039">
    <property type="entry name" value="RAI1-like_fam"/>
</dbReference>
<keyword evidence="1" id="KW-0479">Metal-binding</keyword>
<comment type="similarity">
    <text evidence="1">Belongs to the DXO/Dom3Z family.</text>
</comment>
<accession>G0NTQ3</accession>
<comment type="function">
    <text evidence="1">Decapping enzyme for NAD-capped RNAs: specifically hydrolyzes the nicotinamide adenine dinucleotide (NAD) cap from a subset of RNAs by removing the entire NAD moiety from the 5'-end of an NAD-capped RNA.</text>
</comment>
<dbReference type="GO" id="GO:0000166">
    <property type="term" value="F:nucleotide binding"/>
    <property type="evidence" value="ECO:0007669"/>
    <property type="project" value="UniProtKB-KW"/>
</dbReference>
<dbReference type="GO" id="GO:0005634">
    <property type="term" value="C:nucleus"/>
    <property type="evidence" value="ECO:0007669"/>
    <property type="project" value="UniProtKB-SubCell"/>
</dbReference>
<gene>
    <name evidence="2" type="ORF">CAEBREN_29081</name>
</gene>
<reference evidence="3" key="1">
    <citation type="submission" date="2011-07" db="EMBL/GenBank/DDBJ databases">
        <authorList>
            <consortium name="Caenorhabditis brenneri Sequencing and Analysis Consortium"/>
            <person name="Wilson R.K."/>
        </authorList>
    </citation>
    <scope>NUCLEOTIDE SEQUENCE [LARGE SCALE GENOMIC DNA]</scope>
    <source>
        <strain evidence="3">PB2801</strain>
    </source>
</reference>